<feature type="chain" id="PRO_5040938255" evidence="3">
    <location>
        <begin position="22"/>
        <end position="482"/>
    </location>
</feature>
<evidence type="ECO:0000256" key="1">
    <source>
        <dbReference type="ARBA" id="ARBA00006096"/>
    </source>
</evidence>
<comment type="caution">
    <text evidence="4">The sequence shown here is derived from an EMBL/GenBank/DDBJ whole genome shotgun (WGS) entry which is preliminary data.</text>
</comment>
<proteinExistence type="inferred from homology"/>
<dbReference type="GO" id="GO:0006508">
    <property type="term" value="P:proteolysis"/>
    <property type="evidence" value="ECO:0007669"/>
    <property type="project" value="InterPro"/>
</dbReference>
<dbReference type="EMBL" id="JAJLJH010000001">
    <property type="protein sequence ID" value="MCK9685490.1"/>
    <property type="molecule type" value="Genomic_DNA"/>
</dbReference>
<dbReference type="GO" id="GO:0009002">
    <property type="term" value="F:serine-type D-Ala-D-Ala carboxypeptidase activity"/>
    <property type="evidence" value="ECO:0007669"/>
    <property type="project" value="UniProtKB-EC"/>
</dbReference>
<gene>
    <name evidence="4" type="primary">dacB</name>
    <name evidence="4" type="ORF">LPC04_07190</name>
</gene>
<feature type="signal peptide" evidence="3">
    <location>
        <begin position="1"/>
        <end position="21"/>
    </location>
</feature>
<dbReference type="NCBIfam" id="TIGR00666">
    <property type="entry name" value="PBP4"/>
    <property type="match status" value="1"/>
</dbReference>
<dbReference type="RefSeq" id="WP_275681491.1">
    <property type="nucleotide sequence ID" value="NZ_JAJLJH010000001.1"/>
</dbReference>
<keyword evidence="2 4" id="KW-0378">Hydrolase</keyword>
<dbReference type="EC" id="3.4.16.4" evidence="4"/>
<evidence type="ECO:0000256" key="3">
    <source>
        <dbReference type="SAM" id="SignalP"/>
    </source>
</evidence>
<dbReference type="InterPro" id="IPR000667">
    <property type="entry name" value="Peptidase_S13"/>
</dbReference>
<name>A0A9X2C1Y4_9BURK</name>
<keyword evidence="5" id="KW-1185">Reference proteome</keyword>
<dbReference type="Gene3D" id="3.50.80.20">
    <property type="entry name" value="D-Ala-D-Ala carboxypeptidase C, peptidase S13"/>
    <property type="match status" value="1"/>
</dbReference>
<evidence type="ECO:0000313" key="4">
    <source>
        <dbReference type="EMBL" id="MCK9685490.1"/>
    </source>
</evidence>
<dbReference type="PANTHER" id="PTHR30023:SF0">
    <property type="entry name" value="PENICILLIN-SENSITIVE CARBOXYPEPTIDASE A"/>
    <property type="match status" value="1"/>
</dbReference>
<dbReference type="PRINTS" id="PR00922">
    <property type="entry name" value="DADACBPTASE3"/>
</dbReference>
<organism evidence="4 5">
    <name type="scientific">Scleromatobacter humisilvae</name>
    <dbReference type="NCBI Taxonomy" id="2897159"/>
    <lineage>
        <taxon>Bacteria</taxon>
        <taxon>Pseudomonadati</taxon>
        <taxon>Pseudomonadota</taxon>
        <taxon>Betaproteobacteria</taxon>
        <taxon>Burkholderiales</taxon>
        <taxon>Sphaerotilaceae</taxon>
        <taxon>Scleromatobacter</taxon>
    </lineage>
</organism>
<keyword evidence="4" id="KW-0121">Carboxypeptidase</keyword>
<keyword evidence="4" id="KW-0645">Protease</keyword>
<reference evidence="4" key="1">
    <citation type="submission" date="2021-11" db="EMBL/GenBank/DDBJ databases">
        <title>BS-T2-15 a new species belonging to the Comamonadaceae family isolated from the soil of a French oak forest.</title>
        <authorList>
            <person name="Mieszkin S."/>
            <person name="Alain K."/>
        </authorList>
    </citation>
    <scope>NUCLEOTIDE SEQUENCE</scope>
    <source>
        <strain evidence="4">BS-T2-15</strain>
    </source>
</reference>
<dbReference type="SUPFAM" id="SSF56601">
    <property type="entry name" value="beta-lactamase/transpeptidase-like"/>
    <property type="match status" value="1"/>
</dbReference>
<dbReference type="Pfam" id="PF02113">
    <property type="entry name" value="Peptidase_S13"/>
    <property type="match status" value="1"/>
</dbReference>
<protein>
    <submittedName>
        <fullName evidence="4">D-alanyl-D-alanine carboxypeptidase/D-alanyl-D-alanine-endopeptidase</fullName>
        <ecNumber evidence="4">3.4.16.4</ecNumber>
    </submittedName>
</protein>
<dbReference type="GO" id="GO:0000270">
    <property type="term" value="P:peptidoglycan metabolic process"/>
    <property type="evidence" value="ECO:0007669"/>
    <property type="project" value="TreeGrafter"/>
</dbReference>
<keyword evidence="3" id="KW-0732">Signal</keyword>
<sequence length="482" mass="50843">MPSPLRLAALALLGTALAVHAAPTAPWTLPPTIADALARANVPQSALALWVQPVDAASPTWGWNPDFGVNPASVFKLATTSAALETLGPAWTWKTGVYVTGPIRSGVLDGSVAIVGSGDPSLVMERVWLLLRQLRDAGVRDIRGDIVLDHTGFAPSARSAADFDNAPSEPYNVLPDALLMNFRSVTLSFQPDPAARVARVTSEPRLAGLAIDATVPLTKGGCGDWRGALRLAASDANRWRFAGAYPASCGARNWPLAYPEPASYESRLVTALWREAGGKISGKVHDGTLPDGATPVFTFESPQLAQVVRDINKFSNNTMAEQLFLTLARNAPPAPPATATDANEAQARAVLVQWLHERLGAAADGIVVVNGSGLARETRISARTLGQLLQSDWNSPIMPELASSLPVNGVDGTLRRSTAIAGRAHLKTGSMRDVVAVAGFVQADSGRRYILVAVINDPNAASARPALDAAIDWVERDPAKAP</sequence>
<dbReference type="InterPro" id="IPR012338">
    <property type="entry name" value="Beta-lactam/transpept-like"/>
</dbReference>
<comment type="similarity">
    <text evidence="1">Belongs to the peptidase S13 family.</text>
</comment>
<dbReference type="Proteomes" id="UP001139353">
    <property type="component" value="Unassembled WGS sequence"/>
</dbReference>
<evidence type="ECO:0000313" key="5">
    <source>
        <dbReference type="Proteomes" id="UP001139353"/>
    </source>
</evidence>
<dbReference type="PANTHER" id="PTHR30023">
    <property type="entry name" value="D-ALANYL-D-ALANINE CARBOXYPEPTIDASE"/>
    <property type="match status" value="1"/>
</dbReference>
<accession>A0A9X2C1Y4</accession>
<dbReference type="Gene3D" id="3.40.710.10">
    <property type="entry name" value="DD-peptidase/beta-lactamase superfamily"/>
    <property type="match status" value="1"/>
</dbReference>
<dbReference type="AlphaFoldDB" id="A0A9X2C1Y4"/>
<evidence type="ECO:0000256" key="2">
    <source>
        <dbReference type="ARBA" id="ARBA00022801"/>
    </source>
</evidence>